<dbReference type="GO" id="GO:0005737">
    <property type="term" value="C:cytoplasm"/>
    <property type="evidence" value="ECO:0007669"/>
    <property type="project" value="UniProtKB-SubCell"/>
</dbReference>
<dbReference type="SUPFAM" id="SSF56214">
    <property type="entry name" value="4'-phosphopantetheinyl transferase"/>
    <property type="match status" value="1"/>
</dbReference>
<dbReference type="InterPro" id="IPR037143">
    <property type="entry name" value="4-PPantetheinyl_Trfase_dom_sf"/>
</dbReference>
<evidence type="ECO:0000259" key="9">
    <source>
        <dbReference type="Pfam" id="PF01648"/>
    </source>
</evidence>
<evidence type="ECO:0000256" key="1">
    <source>
        <dbReference type="ARBA" id="ARBA00022516"/>
    </source>
</evidence>
<dbReference type="InterPro" id="IPR008278">
    <property type="entry name" value="4-PPantetheinyl_Trfase_dom"/>
</dbReference>
<comment type="similarity">
    <text evidence="8">Belongs to the P-Pant transferase superfamily. AcpS family.</text>
</comment>
<keyword evidence="11" id="KW-1185">Reference proteome</keyword>
<evidence type="ECO:0000256" key="7">
    <source>
        <dbReference type="ARBA" id="ARBA00023160"/>
    </source>
</evidence>
<evidence type="ECO:0000313" key="11">
    <source>
        <dbReference type="Proteomes" id="UP000029080"/>
    </source>
</evidence>
<comment type="catalytic activity">
    <reaction evidence="8">
        <text>apo-[ACP] + CoA = holo-[ACP] + adenosine 3',5'-bisphosphate + H(+)</text>
        <dbReference type="Rhea" id="RHEA:12068"/>
        <dbReference type="Rhea" id="RHEA-COMP:9685"/>
        <dbReference type="Rhea" id="RHEA-COMP:9690"/>
        <dbReference type="ChEBI" id="CHEBI:15378"/>
        <dbReference type="ChEBI" id="CHEBI:29999"/>
        <dbReference type="ChEBI" id="CHEBI:57287"/>
        <dbReference type="ChEBI" id="CHEBI:58343"/>
        <dbReference type="ChEBI" id="CHEBI:64479"/>
        <dbReference type="EC" id="2.7.8.7"/>
    </reaction>
</comment>
<feature type="binding site" evidence="8">
    <location>
        <position position="68"/>
    </location>
    <ligand>
        <name>Mg(2+)</name>
        <dbReference type="ChEBI" id="CHEBI:18420"/>
    </ligand>
</feature>
<proteinExistence type="inferred from homology"/>
<keyword evidence="8" id="KW-0963">Cytoplasm</keyword>
<keyword evidence="1 8" id="KW-0444">Lipid biosynthesis</keyword>
<evidence type="ECO:0000256" key="4">
    <source>
        <dbReference type="ARBA" id="ARBA00022832"/>
    </source>
</evidence>
<dbReference type="InterPro" id="IPR002582">
    <property type="entry name" value="ACPS"/>
</dbReference>
<evidence type="ECO:0000256" key="6">
    <source>
        <dbReference type="ARBA" id="ARBA00023098"/>
    </source>
</evidence>
<reference evidence="10 11" key="1">
    <citation type="submission" date="2014-03" db="EMBL/GenBank/DDBJ databases">
        <title>Genomics of Bifidobacteria.</title>
        <authorList>
            <person name="Ventura M."/>
            <person name="Milani C."/>
            <person name="Lugli G.A."/>
        </authorList>
    </citation>
    <scope>NUCLEOTIDE SEQUENCE [LARGE SCALE GENOMIC DNA]</scope>
    <source>
        <strain evidence="10 11">JCM 13495</strain>
    </source>
</reference>
<keyword evidence="6 8" id="KW-0443">Lipid metabolism</keyword>
<evidence type="ECO:0000313" key="10">
    <source>
        <dbReference type="EMBL" id="KFJ05498.1"/>
    </source>
</evidence>
<dbReference type="eggNOG" id="COG0736">
    <property type="taxonomic scope" value="Bacteria"/>
</dbReference>
<comment type="caution">
    <text evidence="10">The sequence shown here is derived from an EMBL/GenBank/DDBJ whole genome shotgun (WGS) entry which is preliminary data.</text>
</comment>
<dbReference type="STRING" id="356829.BITS_0174"/>
<accession>A0A087ECJ7</accession>
<dbReference type="GO" id="GO:0000287">
    <property type="term" value="F:magnesium ion binding"/>
    <property type="evidence" value="ECO:0007669"/>
    <property type="project" value="UniProtKB-UniRule"/>
</dbReference>
<keyword evidence="2 8" id="KW-0808">Transferase</keyword>
<evidence type="ECO:0000256" key="3">
    <source>
        <dbReference type="ARBA" id="ARBA00022723"/>
    </source>
</evidence>
<dbReference type="EC" id="2.7.8.7" evidence="8"/>
<dbReference type="GO" id="GO:0008897">
    <property type="term" value="F:holo-[acyl-carrier-protein] synthase activity"/>
    <property type="evidence" value="ECO:0007669"/>
    <property type="project" value="UniProtKB-UniRule"/>
</dbReference>
<dbReference type="EMBL" id="JGZU01000015">
    <property type="protein sequence ID" value="KFJ05498.1"/>
    <property type="molecule type" value="Genomic_DNA"/>
</dbReference>
<dbReference type="NCBIfam" id="TIGR00556">
    <property type="entry name" value="pantethn_trn"/>
    <property type="match status" value="1"/>
</dbReference>
<comment type="subcellular location">
    <subcellularLocation>
        <location evidence="8">Cytoplasm</location>
    </subcellularLocation>
</comment>
<feature type="binding site" evidence="8">
    <location>
        <position position="15"/>
    </location>
    <ligand>
        <name>Mg(2+)</name>
        <dbReference type="ChEBI" id="CHEBI:18420"/>
    </ligand>
</feature>
<keyword evidence="3 8" id="KW-0479">Metal-binding</keyword>
<sequence>MHNGGMESILGLGHDVVDIAGFEKQLNEPGTRLRGLFSARELRQSTLRGESKADGEAVHLAARWAGKEAVIKAWSEALGVRDAPFTVDNMPWSQIEILDDSRGRPGVVLSEDAQKMLYESVLGTINHGSAQSVQQSRIHSREESASDTDAHLEWRISISHDGGIASAVVLLAKVE</sequence>
<comment type="function">
    <text evidence="8">Transfers the 4'-phosphopantetheine moiety from coenzyme A to a Ser of acyl-carrier-protein.</text>
</comment>
<evidence type="ECO:0000256" key="2">
    <source>
        <dbReference type="ARBA" id="ARBA00022679"/>
    </source>
</evidence>
<dbReference type="Gene3D" id="3.90.470.20">
    <property type="entry name" value="4'-phosphopantetheinyl transferase domain"/>
    <property type="match status" value="1"/>
</dbReference>
<feature type="domain" description="4'-phosphopantetheinyl transferase" evidence="9">
    <location>
        <begin position="11"/>
        <end position="118"/>
    </location>
</feature>
<dbReference type="AlphaFoldDB" id="A0A087ECJ7"/>
<gene>
    <name evidence="8" type="primary">acpS</name>
    <name evidence="10" type="ORF">BITS_0174</name>
</gene>
<dbReference type="Pfam" id="PF01648">
    <property type="entry name" value="ACPS"/>
    <property type="match status" value="1"/>
</dbReference>
<dbReference type="GO" id="GO:0006633">
    <property type="term" value="P:fatty acid biosynthetic process"/>
    <property type="evidence" value="ECO:0007669"/>
    <property type="project" value="UniProtKB-UniRule"/>
</dbReference>
<dbReference type="RefSeq" id="WP_051264299.1">
    <property type="nucleotide sequence ID" value="NZ_JAXEUP010000020.1"/>
</dbReference>
<dbReference type="Proteomes" id="UP000029080">
    <property type="component" value="Unassembled WGS sequence"/>
</dbReference>
<organism evidence="10 11">
    <name type="scientific">Bifidobacterium tsurumiense</name>
    <dbReference type="NCBI Taxonomy" id="356829"/>
    <lineage>
        <taxon>Bacteria</taxon>
        <taxon>Bacillati</taxon>
        <taxon>Actinomycetota</taxon>
        <taxon>Actinomycetes</taxon>
        <taxon>Bifidobacteriales</taxon>
        <taxon>Bifidobacteriaceae</taxon>
        <taxon>Bifidobacterium</taxon>
    </lineage>
</organism>
<protein>
    <recommendedName>
        <fullName evidence="8">Holo-[acyl-carrier-protein] synthase</fullName>
        <shortName evidence="8">Holo-ACP synthase</shortName>
        <ecNumber evidence="8">2.7.8.7</ecNumber>
    </recommendedName>
    <alternativeName>
        <fullName evidence="8">4'-phosphopantetheinyl transferase AcpS</fullName>
    </alternativeName>
</protein>
<keyword evidence="5 8" id="KW-0460">Magnesium</keyword>
<name>A0A087ECJ7_9BIFI</name>
<evidence type="ECO:0000256" key="8">
    <source>
        <dbReference type="HAMAP-Rule" id="MF_00101"/>
    </source>
</evidence>
<comment type="cofactor">
    <cofactor evidence="8">
        <name>Mg(2+)</name>
        <dbReference type="ChEBI" id="CHEBI:18420"/>
    </cofactor>
</comment>
<evidence type="ECO:0000256" key="5">
    <source>
        <dbReference type="ARBA" id="ARBA00022842"/>
    </source>
</evidence>
<dbReference type="InterPro" id="IPR004568">
    <property type="entry name" value="Ppantetheine-prot_Trfase_dom"/>
</dbReference>
<keyword evidence="7 8" id="KW-0275">Fatty acid biosynthesis</keyword>
<dbReference type="HAMAP" id="MF_00101">
    <property type="entry name" value="AcpS"/>
    <property type="match status" value="1"/>
</dbReference>
<keyword evidence="4 8" id="KW-0276">Fatty acid metabolism</keyword>